<keyword evidence="1" id="KW-0378">Hydrolase</keyword>
<dbReference type="Pfam" id="PF08282">
    <property type="entry name" value="Hydrolase_3"/>
    <property type="match status" value="1"/>
</dbReference>
<reference evidence="1 2" key="1">
    <citation type="submission" date="2021-03" db="EMBL/GenBank/DDBJ databases">
        <title>Enterococcal diversity collection.</title>
        <authorList>
            <person name="Gilmore M.S."/>
            <person name="Schwartzman J."/>
            <person name="Van Tyne D."/>
            <person name="Martin M."/>
            <person name="Earl A.M."/>
            <person name="Manson A.L."/>
            <person name="Straub T."/>
            <person name="Salamzade R."/>
            <person name="Saavedra J."/>
            <person name="Lebreton F."/>
            <person name="Prichula J."/>
            <person name="Schaufler K."/>
            <person name="Gaca A."/>
            <person name="Sgardioli B."/>
            <person name="Wagenaar J."/>
            <person name="Strong T."/>
        </authorList>
    </citation>
    <scope>NUCLEOTIDE SEQUENCE [LARGE SCALE GENOMIC DNA]</scope>
    <source>
        <strain evidence="1 2">MJM16</strain>
    </source>
</reference>
<proteinExistence type="predicted"/>
<accession>A0ABS3HMR3</accession>
<dbReference type="CDD" id="cd07518">
    <property type="entry name" value="HAD_YbiV-Like"/>
    <property type="match status" value="1"/>
</dbReference>
<dbReference type="Gene3D" id="3.40.50.1000">
    <property type="entry name" value="HAD superfamily/HAD-like"/>
    <property type="match status" value="1"/>
</dbReference>
<dbReference type="PANTHER" id="PTHR10000">
    <property type="entry name" value="PHOSPHOSERINE PHOSPHATASE"/>
    <property type="match status" value="1"/>
</dbReference>
<sequence>MSIKMIAVDMDGTFLNDQKEYNRERFEKLFQQLKENSIRFVVASGNQYDQLKSFFPENHTEMSFISENGANIVVEGNDYYNAQLAMDQVLETLKGIHALEPTAIVICGKRSAYVSETMPDDVFESVRFYYPSIKKLERLEDIAEENDEVFKFALSFPNVGIDAKLAALEEILAGEMIPVSSGHGDIDLIIPGVHKAYGLEKLSKEWGIDPSEIAAFGDSGNDVEMLSYVGSSFAMENAQERVKQVANGLIGSNNQESVLDTIEILLNS</sequence>
<dbReference type="PROSITE" id="PS01229">
    <property type="entry name" value="COF_2"/>
    <property type="match status" value="1"/>
</dbReference>
<dbReference type="InterPro" id="IPR023214">
    <property type="entry name" value="HAD_sf"/>
</dbReference>
<dbReference type="InterPro" id="IPR000150">
    <property type="entry name" value="Cof"/>
</dbReference>
<keyword evidence="2" id="KW-1185">Reference proteome</keyword>
<name>A0ABS3HMR3_9ENTE</name>
<dbReference type="SFLD" id="SFLDG01140">
    <property type="entry name" value="C2.B:_Phosphomannomutase_and_P"/>
    <property type="match status" value="1"/>
</dbReference>
<dbReference type="SFLD" id="SFLDS00003">
    <property type="entry name" value="Haloacid_Dehalogenase"/>
    <property type="match status" value="1"/>
</dbReference>
<dbReference type="NCBIfam" id="TIGR01484">
    <property type="entry name" value="HAD-SF-IIB"/>
    <property type="match status" value="1"/>
</dbReference>
<protein>
    <submittedName>
        <fullName evidence="1">HAD family hydrolase</fullName>
    </submittedName>
</protein>
<dbReference type="Gene3D" id="3.30.1240.10">
    <property type="match status" value="1"/>
</dbReference>
<dbReference type="GO" id="GO:0016787">
    <property type="term" value="F:hydrolase activity"/>
    <property type="evidence" value="ECO:0007669"/>
    <property type="project" value="UniProtKB-KW"/>
</dbReference>
<organism evidence="1 2">
    <name type="scientific">Candidatus Enterococcus murrayae</name>
    <dbReference type="NCBI Taxonomy" id="2815321"/>
    <lineage>
        <taxon>Bacteria</taxon>
        <taxon>Bacillati</taxon>
        <taxon>Bacillota</taxon>
        <taxon>Bacilli</taxon>
        <taxon>Lactobacillales</taxon>
        <taxon>Enterococcaceae</taxon>
        <taxon>Enterococcus</taxon>
    </lineage>
</organism>
<dbReference type="EMBL" id="JAFLVR010000052">
    <property type="protein sequence ID" value="MBO0454277.1"/>
    <property type="molecule type" value="Genomic_DNA"/>
</dbReference>
<dbReference type="InterPro" id="IPR036412">
    <property type="entry name" value="HAD-like_sf"/>
</dbReference>
<dbReference type="InterPro" id="IPR006379">
    <property type="entry name" value="HAD-SF_hydro_IIB"/>
</dbReference>
<gene>
    <name evidence="1" type="ORF">JZO85_18625</name>
</gene>
<dbReference type="RefSeq" id="WP_207110014.1">
    <property type="nucleotide sequence ID" value="NZ_JAFLVR010000052.1"/>
</dbReference>
<comment type="caution">
    <text evidence="1">The sequence shown here is derived from an EMBL/GenBank/DDBJ whole genome shotgun (WGS) entry which is preliminary data.</text>
</comment>
<dbReference type="Proteomes" id="UP000664495">
    <property type="component" value="Unassembled WGS sequence"/>
</dbReference>
<dbReference type="NCBIfam" id="TIGR00099">
    <property type="entry name" value="Cof-subfamily"/>
    <property type="match status" value="1"/>
</dbReference>
<evidence type="ECO:0000313" key="1">
    <source>
        <dbReference type="EMBL" id="MBO0454277.1"/>
    </source>
</evidence>
<dbReference type="SUPFAM" id="SSF56784">
    <property type="entry name" value="HAD-like"/>
    <property type="match status" value="1"/>
</dbReference>
<evidence type="ECO:0000313" key="2">
    <source>
        <dbReference type="Proteomes" id="UP000664495"/>
    </source>
</evidence>
<dbReference type="PANTHER" id="PTHR10000:SF53">
    <property type="entry name" value="5-AMINO-6-(5-PHOSPHO-D-RIBITYLAMINO)URACIL PHOSPHATASE YBJI-RELATED"/>
    <property type="match status" value="1"/>
</dbReference>